<feature type="compositionally biased region" description="Basic residues" evidence="9">
    <location>
        <begin position="314"/>
        <end position="325"/>
    </location>
</feature>
<feature type="compositionally biased region" description="Polar residues" evidence="9">
    <location>
        <begin position="721"/>
        <end position="736"/>
    </location>
</feature>
<evidence type="ECO:0000256" key="8">
    <source>
        <dbReference type="PROSITE-ProRule" id="PRU00094"/>
    </source>
</evidence>
<evidence type="ECO:0000256" key="5">
    <source>
        <dbReference type="ARBA" id="ARBA00023015"/>
    </source>
</evidence>
<dbReference type="Proteomes" id="UP000069940">
    <property type="component" value="Unassembled WGS sequence"/>
</dbReference>
<dbReference type="InterPro" id="IPR013088">
    <property type="entry name" value="Znf_NHR/GATA"/>
</dbReference>
<dbReference type="PANTHER" id="PTHR10071:SF281">
    <property type="entry name" value="BOX A-BINDING FACTOR-RELATED"/>
    <property type="match status" value="1"/>
</dbReference>
<sequence length="794" mass="87407">MKMAVNSVTMNDPSDSNNNSLAVSGASATTVSISTSVPSGSSGNSEVDLQKMEGRDSQDNTSRNESGSPEHPSHPPQAHTPQAAQQHHHHPQQHQQAQLQETEVQELIVPTEMTINDEQSPALHTAVIINQHKHRMITTSGEIAEAHEVHPDPSDYETVEYHQAVTTVSAAPGHAFTYEQSPTSQSNSVAASSPAPQFVKRESSIEKERLVSSEPNAQIPVQQTVYIEYKNEVDEPVRYGAAPLVRYEDLKYHPRYVHYQQTHPASLPPLPQHAHHPHHPSHHPAHVQSVQHHQQQHPPQQEVDPSIKSEQLEHHHHPQQHHHQNQHQQQQQPQPQQHPHAQMHQQHQSAIHSQQHQHHPHTIQIYEAQEAAQQSEVQPPSEATTSEVKTHYTNLEPVHTIPSPQNYYIASEGYQTTSGYPYVSSKDTLYYHAASPNPVLYKSSDPTLTSSSIIAAKQIHYSSQNLYESAPAHNSASPGAQQIYPYWNGNLDYGSTFSNAVVLDQTSSAPAEYVNNGQSWQISGISEAYEASNMLSSEPRECVNCGSSDTPLWRRDNVGHTLCNACALYNRQNPGTNRPPNRSHKAKQPPSRNKQKTPVPGNRRTGVVCANCSTTTTTLWRRNNRGEPVCNACGLYHKLHNVDRPLTMKKDGIQTRKRKPKSSQPIPPINGLGSEKLLPSMIQSQIHPAGPGGPQKLLMPPHGHMTVVSSPAMEIHTSHAITSSASGSTQDQRFVDSTSSAAATANSMPPHLSNSNNLSRHVPTSVPSIDTSRAPNGELTSVITSTAVAERASN</sequence>
<reference evidence="12" key="1">
    <citation type="journal article" date="2015" name="Proc. Natl. Acad. Sci. U.S.A.">
        <title>Genome sequence of the Asian Tiger mosquito, Aedes albopictus, reveals insights into its biology, genetics, and evolution.</title>
        <authorList>
            <person name="Chen X.G."/>
            <person name="Jiang X."/>
            <person name="Gu J."/>
            <person name="Xu M."/>
            <person name="Wu Y."/>
            <person name="Deng Y."/>
            <person name="Zhang C."/>
            <person name="Bonizzoni M."/>
            <person name="Dermauw W."/>
            <person name="Vontas J."/>
            <person name="Armbruster P."/>
            <person name="Huang X."/>
            <person name="Yang Y."/>
            <person name="Zhang H."/>
            <person name="He W."/>
            <person name="Peng H."/>
            <person name="Liu Y."/>
            <person name="Wu K."/>
            <person name="Chen J."/>
            <person name="Lirakis M."/>
            <person name="Topalis P."/>
            <person name="Van Leeuwen T."/>
            <person name="Hall A.B."/>
            <person name="Jiang X."/>
            <person name="Thorpe C."/>
            <person name="Mueller R.L."/>
            <person name="Sun C."/>
            <person name="Waterhouse R.M."/>
            <person name="Yan G."/>
            <person name="Tu Z.J."/>
            <person name="Fang X."/>
            <person name="James A.A."/>
        </authorList>
    </citation>
    <scope>NUCLEOTIDE SEQUENCE [LARGE SCALE GENOMIC DNA]</scope>
    <source>
        <strain evidence="12">Foshan</strain>
    </source>
</reference>
<keyword evidence="4" id="KW-0862">Zinc</keyword>
<feature type="region of interest" description="Disordered" evidence="9">
    <location>
        <begin position="571"/>
        <end position="605"/>
    </location>
</feature>
<reference evidence="11" key="2">
    <citation type="submission" date="2025-05" db="UniProtKB">
        <authorList>
            <consortium name="EnsemblMetazoa"/>
        </authorList>
    </citation>
    <scope>IDENTIFICATION</scope>
    <source>
        <strain evidence="11">Foshan</strain>
    </source>
</reference>
<keyword evidence="5" id="KW-0805">Transcription regulation</keyword>
<evidence type="ECO:0000313" key="11">
    <source>
        <dbReference type="EnsemblMetazoa" id="AALFPA23_023657.P35215"/>
    </source>
</evidence>
<keyword evidence="3 8" id="KW-0863">Zinc-finger</keyword>
<evidence type="ECO:0000259" key="10">
    <source>
        <dbReference type="PROSITE" id="PS50114"/>
    </source>
</evidence>
<evidence type="ECO:0000256" key="2">
    <source>
        <dbReference type="ARBA" id="ARBA00022723"/>
    </source>
</evidence>
<keyword evidence="2" id="KW-0479">Metal-binding</keyword>
<accession>A0ABM2A1T0</accession>
<organism evidence="11 12">
    <name type="scientific">Aedes albopictus</name>
    <name type="common">Asian tiger mosquito</name>
    <name type="synonym">Stegomyia albopicta</name>
    <dbReference type="NCBI Taxonomy" id="7160"/>
    <lineage>
        <taxon>Eukaryota</taxon>
        <taxon>Metazoa</taxon>
        <taxon>Ecdysozoa</taxon>
        <taxon>Arthropoda</taxon>
        <taxon>Hexapoda</taxon>
        <taxon>Insecta</taxon>
        <taxon>Pterygota</taxon>
        <taxon>Neoptera</taxon>
        <taxon>Endopterygota</taxon>
        <taxon>Diptera</taxon>
        <taxon>Nematocera</taxon>
        <taxon>Culicoidea</taxon>
        <taxon>Culicidae</taxon>
        <taxon>Culicinae</taxon>
        <taxon>Aedini</taxon>
        <taxon>Aedes</taxon>
        <taxon>Stegomyia</taxon>
    </lineage>
</organism>
<feature type="compositionally biased region" description="Polar residues" evidence="9">
    <location>
        <begin position="179"/>
        <end position="195"/>
    </location>
</feature>
<feature type="region of interest" description="Disordered" evidence="9">
    <location>
        <begin position="721"/>
        <end position="794"/>
    </location>
</feature>
<dbReference type="SUPFAM" id="SSF57716">
    <property type="entry name" value="Glucocorticoid receptor-like (DNA-binding domain)"/>
    <property type="match status" value="2"/>
</dbReference>
<dbReference type="PROSITE" id="PS00344">
    <property type="entry name" value="GATA_ZN_FINGER_1"/>
    <property type="match status" value="2"/>
</dbReference>
<dbReference type="SMART" id="SM00401">
    <property type="entry name" value="ZnF_GATA"/>
    <property type="match status" value="2"/>
</dbReference>
<evidence type="ECO:0000313" key="12">
    <source>
        <dbReference type="Proteomes" id="UP000069940"/>
    </source>
</evidence>
<keyword evidence="7" id="KW-0539">Nucleus</keyword>
<dbReference type="GeneID" id="115257057"/>
<protein>
    <recommendedName>
        <fullName evidence="10">GATA-type domain-containing protein</fullName>
    </recommendedName>
</protein>
<feature type="compositionally biased region" description="Polar residues" evidence="9">
    <location>
        <begin position="571"/>
        <end position="580"/>
    </location>
</feature>
<feature type="domain" description="GATA-type" evidence="10">
    <location>
        <begin position="603"/>
        <end position="656"/>
    </location>
</feature>
<dbReference type="CDD" id="cd00202">
    <property type="entry name" value="ZnF_GATA"/>
    <property type="match status" value="2"/>
</dbReference>
<dbReference type="EnsemblMetazoa" id="AALFPA23_023657.R35215">
    <property type="protein sequence ID" value="AALFPA23_023657.P35215"/>
    <property type="gene ID" value="AALFPA23_023657"/>
</dbReference>
<dbReference type="InterPro" id="IPR000679">
    <property type="entry name" value="Znf_GATA"/>
</dbReference>
<evidence type="ECO:0000256" key="9">
    <source>
        <dbReference type="SAM" id="MobiDB-lite"/>
    </source>
</evidence>
<feature type="compositionally biased region" description="Basic residues" evidence="9">
    <location>
        <begin position="273"/>
        <end position="285"/>
    </location>
</feature>
<dbReference type="PRINTS" id="PR00619">
    <property type="entry name" value="GATAZNFINGER"/>
</dbReference>
<evidence type="ECO:0000256" key="7">
    <source>
        <dbReference type="ARBA" id="ARBA00023242"/>
    </source>
</evidence>
<feature type="compositionally biased region" description="Low complexity" evidence="9">
    <location>
        <begin position="286"/>
        <end position="301"/>
    </location>
</feature>
<keyword evidence="12" id="KW-1185">Reference proteome</keyword>
<feature type="compositionally biased region" description="Low complexity" evidence="9">
    <location>
        <begin position="737"/>
        <end position="747"/>
    </location>
</feature>
<dbReference type="Gene3D" id="3.30.50.10">
    <property type="entry name" value="Erythroid Transcription Factor GATA-1, subunit A"/>
    <property type="match status" value="2"/>
</dbReference>
<feature type="compositionally biased region" description="Polar residues" evidence="9">
    <location>
        <begin position="1"/>
        <end position="19"/>
    </location>
</feature>
<feature type="compositionally biased region" description="Low complexity" evidence="9">
    <location>
        <begin position="20"/>
        <end position="45"/>
    </location>
</feature>
<dbReference type="RefSeq" id="XP_062716750.1">
    <property type="nucleotide sequence ID" value="XM_062860766.1"/>
</dbReference>
<comment type="subcellular location">
    <subcellularLocation>
        <location evidence="1">Nucleus</location>
    </subcellularLocation>
</comment>
<dbReference type="PROSITE" id="PS50114">
    <property type="entry name" value="GATA_ZN_FINGER_2"/>
    <property type="match status" value="2"/>
</dbReference>
<feature type="domain" description="GATA-type" evidence="10">
    <location>
        <begin position="536"/>
        <end position="592"/>
    </location>
</feature>
<feature type="region of interest" description="Disordered" evidence="9">
    <location>
        <begin position="262"/>
        <end position="360"/>
    </location>
</feature>
<feature type="region of interest" description="Disordered" evidence="9">
    <location>
        <begin position="1"/>
        <end position="100"/>
    </location>
</feature>
<feature type="compositionally biased region" description="Basic and acidic residues" evidence="9">
    <location>
        <begin position="48"/>
        <end position="58"/>
    </location>
</feature>
<evidence type="ECO:0000256" key="1">
    <source>
        <dbReference type="ARBA" id="ARBA00004123"/>
    </source>
</evidence>
<keyword evidence="6" id="KW-0804">Transcription</keyword>
<dbReference type="InterPro" id="IPR039355">
    <property type="entry name" value="Transcription_factor_GATA"/>
</dbReference>
<evidence type="ECO:0000256" key="3">
    <source>
        <dbReference type="ARBA" id="ARBA00022771"/>
    </source>
</evidence>
<evidence type="ECO:0000256" key="6">
    <source>
        <dbReference type="ARBA" id="ARBA00023163"/>
    </source>
</evidence>
<feature type="compositionally biased region" description="Polar residues" evidence="9">
    <location>
        <begin position="765"/>
        <end position="794"/>
    </location>
</feature>
<dbReference type="PANTHER" id="PTHR10071">
    <property type="entry name" value="TRANSCRIPTION FACTOR GATA FAMILY MEMBER"/>
    <property type="match status" value="1"/>
</dbReference>
<feature type="region of interest" description="Disordered" evidence="9">
    <location>
        <begin position="179"/>
        <end position="198"/>
    </location>
</feature>
<feature type="compositionally biased region" description="Low complexity" evidence="9">
    <location>
        <begin position="326"/>
        <end position="354"/>
    </location>
</feature>
<proteinExistence type="predicted"/>
<feature type="compositionally biased region" description="Low complexity" evidence="9">
    <location>
        <begin position="65"/>
        <end position="85"/>
    </location>
</feature>
<evidence type="ECO:0000256" key="4">
    <source>
        <dbReference type="ARBA" id="ARBA00022833"/>
    </source>
</evidence>
<dbReference type="Pfam" id="PF00320">
    <property type="entry name" value="GATA"/>
    <property type="match status" value="2"/>
</dbReference>
<name>A0ABM2A1T0_AEDAL</name>
<feature type="region of interest" description="Disordered" evidence="9">
    <location>
        <begin position="651"/>
        <end position="675"/>
    </location>
</feature>